<keyword evidence="1" id="KW-1133">Transmembrane helix</keyword>
<feature type="transmembrane region" description="Helical" evidence="1">
    <location>
        <begin position="283"/>
        <end position="302"/>
    </location>
</feature>
<feature type="transmembrane region" description="Helical" evidence="1">
    <location>
        <begin position="557"/>
        <end position="574"/>
    </location>
</feature>
<feature type="transmembrane region" description="Helical" evidence="1">
    <location>
        <begin position="87"/>
        <end position="104"/>
    </location>
</feature>
<dbReference type="PANTHER" id="PTHR16214">
    <property type="entry name" value="TRANSMEMBRANE PROTEIN 260"/>
    <property type="match status" value="1"/>
</dbReference>
<feature type="transmembrane region" description="Helical" evidence="1">
    <location>
        <begin position="46"/>
        <end position="67"/>
    </location>
</feature>
<feature type="transmembrane region" description="Helical" evidence="1">
    <location>
        <begin position="145"/>
        <end position="165"/>
    </location>
</feature>
<feature type="transmembrane region" description="Helical" evidence="1">
    <location>
        <begin position="249"/>
        <end position="271"/>
    </location>
</feature>
<evidence type="ECO:0008006" key="4">
    <source>
        <dbReference type="Google" id="ProtNLM"/>
    </source>
</evidence>
<evidence type="ECO:0000313" key="3">
    <source>
        <dbReference type="Proteomes" id="UP000196102"/>
    </source>
</evidence>
<keyword evidence="1" id="KW-0812">Transmembrane</keyword>
<feature type="transmembrane region" description="Helical" evidence="1">
    <location>
        <begin position="172"/>
        <end position="191"/>
    </location>
</feature>
<evidence type="ECO:0000256" key="1">
    <source>
        <dbReference type="SAM" id="Phobius"/>
    </source>
</evidence>
<proteinExistence type="predicted"/>
<feature type="transmembrane region" description="Helical" evidence="1">
    <location>
        <begin position="111"/>
        <end position="133"/>
    </location>
</feature>
<keyword evidence="1" id="KW-0472">Membrane</keyword>
<feature type="transmembrane region" description="Helical" evidence="1">
    <location>
        <begin position="495"/>
        <end position="514"/>
    </location>
</feature>
<dbReference type="AlphaFoldDB" id="A0A1Z8B783"/>
<gene>
    <name evidence="2" type="ORF">A9Q93_03930</name>
</gene>
<dbReference type="Proteomes" id="UP000196102">
    <property type="component" value="Unassembled WGS sequence"/>
</dbReference>
<feature type="transmembrane region" description="Helical" evidence="1">
    <location>
        <begin position="309"/>
        <end position="325"/>
    </location>
</feature>
<dbReference type="Pfam" id="PF11028">
    <property type="entry name" value="TMEM260-like"/>
    <property type="match status" value="1"/>
</dbReference>
<organism evidence="2 3">
    <name type="scientific">Nonlabens dokdonensis</name>
    <dbReference type="NCBI Taxonomy" id="328515"/>
    <lineage>
        <taxon>Bacteria</taxon>
        <taxon>Pseudomonadati</taxon>
        <taxon>Bacteroidota</taxon>
        <taxon>Flavobacteriia</taxon>
        <taxon>Flavobacteriales</taxon>
        <taxon>Flavobacteriaceae</taxon>
        <taxon>Nonlabens</taxon>
    </lineage>
</organism>
<feature type="transmembrane region" description="Helical" evidence="1">
    <location>
        <begin position="203"/>
        <end position="229"/>
    </location>
</feature>
<dbReference type="EMBL" id="MAAX01000066">
    <property type="protein sequence ID" value="OUS18445.1"/>
    <property type="molecule type" value="Genomic_DNA"/>
</dbReference>
<feature type="non-terminal residue" evidence="2">
    <location>
        <position position="743"/>
    </location>
</feature>
<comment type="caution">
    <text evidence="2">The sequence shown here is derived from an EMBL/GenBank/DDBJ whole genome shotgun (WGS) entry which is preliminary data.</text>
</comment>
<feature type="transmembrane region" description="Helical" evidence="1">
    <location>
        <begin position="472"/>
        <end position="488"/>
    </location>
</feature>
<accession>A0A1Z8B783</accession>
<dbReference type="InterPro" id="IPR021280">
    <property type="entry name" value="TMEM260-like"/>
</dbReference>
<sequence>MRSKRREICESGICTCGIIVIFENATKKHKTMNQQLLKRFLQAKSVWVFSIVAIVLFISARWSMGIWDSPEFAFAGANFQLTHAPGAPFYILVLNLFQNVLFFITPYKAAVLLSIICSCVMSVYIFKIALMLYKNYSNEVIQNESWLYGLIAVGIGCLNLTVWELSYEVEVYSMSGMFFSLVLYKIFQFYFDRISITFLIKSVSILIFLSLGVHKLNLLILLPVFYVIIRKAKYHALLSNRFVSLLMSVLLLAITLLFHSLFLKFAVVIALFLQESFAITQNLAFPILGILLIFIVAVLWYYKKALTTTILFASLFSYLLYMPFLNSGSEVGGYYISDTESLVNHINANQFGLQKTPILLGKRYDEKIDIVTGKEKINENEIWFPRMHSTTYYDVIEYPKWDDATSINDHDGRHFTWSYQVYTLYLRYLGTNFLGRSNFHKNSGTHINHTISSYIHNPNASKGYLNMGKTDYLGIPLLFIFLGIIYSFKNVDLGITLGITFLLTGLAIILYLNPSPSSLRIRERDYISFFSFIVCGFYAMLGILFIFNYLPKKIKKVFLICTGVLALLFVLQNFKVQNKSNEDFNEAFSTWILEGIPENSVVLANGDNLTFPYWYQLANSDKSILWINIELLHLDSYRTQLYNYISSQTSFTGLSPNDTVLASSAKTTIINEVIPKVDQESESLSAAILSFLNHKNKLFIQSNWAIENKILVEQGLSSPYLLVDDDLTDLENRALNMISFKAA</sequence>
<name>A0A1Z8B783_9FLAO</name>
<reference evidence="3" key="1">
    <citation type="journal article" date="2017" name="Proc. Natl. Acad. Sci. U.S.A.">
        <title>Simulation of Deepwater Horizon oil plume reveals substrate specialization within a complex community of hydrocarbon-degraders.</title>
        <authorList>
            <person name="Hu P."/>
            <person name="Dubinsky E.A."/>
            <person name="Probst A.J."/>
            <person name="Wang J."/>
            <person name="Sieber C.M.K."/>
            <person name="Tom L.M."/>
            <person name="Gardinali P."/>
            <person name="Banfield J.F."/>
            <person name="Atlas R.M."/>
            <person name="Andersen G.L."/>
        </authorList>
    </citation>
    <scope>NUCLEOTIDE SEQUENCE [LARGE SCALE GENOMIC DNA]</scope>
</reference>
<feature type="transmembrane region" description="Helical" evidence="1">
    <location>
        <begin position="526"/>
        <end position="550"/>
    </location>
</feature>
<dbReference type="PANTHER" id="PTHR16214:SF3">
    <property type="entry name" value="TRANSMEMBRANE PROTEIN 260"/>
    <property type="match status" value="1"/>
</dbReference>
<evidence type="ECO:0000313" key="2">
    <source>
        <dbReference type="EMBL" id="OUS18445.1"/>
    </source>
</evidence>
<protein>
    <recommendedName>
        <fullName evidence="4">DUF2723 domain-containing protein</fullName>
    </recommendedName>
</protein>
<dbReference type="InterPro" id="IPR052724">
    <property type="entry name" value="GT117_domain-containing"/>
</dbReference>